<accession>A0A4Y7JWK5</accession>
<proteinExistence type="predicted"/>
<organism evidence="1 2">
    <name type="scientific">Papaver somniferum</name>
    <name type="common">Opium poppy</name>
    <dbReference type="NCBI Taxonomy" id="3469"/>
    <lineage>
        <taxon>Eukaryota</taxon>
        <taxon>Viridiplantae</taxon>
        <taxon>Streptophyta</taxon>
        <taxon>Embryophyta</taxon>
        <taxon>Tracheophyta</taxon>
        <taxon>Spermatophyta</taxon>
        <taxon>Magnoliopsida</taxon>
        <taxon>Ranunculales</taxon>
        <taxon>Papaveraceae</taxon>
        <taxon>Papaveroideae</taxon>
        <taxon>Papaver</taxon>
    </lineage>
</organism>
<protein>
    <submittedName>
        <fullName evidence="1">Uncharacterized protein</fullName>
    </submittedName>
</protein>
<dbReference type="Gramene" id="RZC65474">
    <property type="protein sequence ID" value="RZC65474"/>
    <property type="gene ID" value="C5167_009169"/>
</dbReference>
<name>A0A4Y7JWK5_PAPSO</name>
<sequence>MQDYNSAPSVGAMYNMYAAALTDPDCQTWKPAPALCFGVHTCKAGVLVHLKND</sequence>
<keyword evidence="2" id="KW-1185">Reference proteome</keyword>
<dbReference type="Proteomes" id="UP000316621">
    <property type="component" value="Chromosome 6"/>
</dbReference>
<reference evidence="1 2" key="1">
    <citation type="journal article" date="2018" name="Science">
        <title>The opium poppy genome and morphinan production.</title>
        <authorList>
            <person name="Guo L."/>
            <person name="Winzer T."/>
            <person name="Yang X."/>
            <person name="Li Y."/>
            <person name="Ning Z."/>
            <person name="He Z."/>
            <person name="Teodor R."/>
            <person name="Lu Y."/>
            <person name="Bowser T.A."/>
            <person name="Graham I.A."/>
            <person name="Ye K."/>
        </authorList>
    </citation>
    <scope>NUCLEOTIDE SEQUENCE [LARGE SCALE GENOMIC DNA]</scope>
    <source>
        <strain evidence="2">cv. HN1</strain>
        <tissue evidence="1">Leaves</tissue>
    </source>
</reference>
<evidence type="ECO:0000313" key="1">
    <source>
        <dbReference type="EMBL" id="RZC65474.1"/>
    </source>
</evidence>
<dbReference type="AlphaFoldDB" id="A0A4Y7JWK5"/>
<gene>
    <name evidence="1" type="ORF">C5167_009169</name>
</gene>
<evidence type="ECO:0000313" key="2">
    <source>
        <dbReference type="Proteomes" id="UP000316621"/>
    </source>
</evidence>
<dbReference type="EMBL" id="CM010720">
    <property type="protein sequence ID" value="RZC65474.1"/>
    <property type="molecule type" value="Genomic_DNA"/>
</dbReference>